<protein>
    <recommendedName>
        <fullName evidence="2">Seipin</fullName>
    </recommendedName>
</protein>
<accession>A0A226EU41</accession>
<keyword evidence="5 9" id="KW-1133">Transmembrane helix</keyword>
<dbReference type="AlphaFoldDB" id="A0A226EU41"/>
<keyword evidence="4" id="KW-0256">Endoplasmic reticulum</keyword>
<reference evidence="10 11" key="1">
    <citation type="submission" date="2015-12" db="EMBL/GenBank/DDBJ databases">
        <title>The genome of Folsomia candida.</title>
        <authorList>
            <person name="Faddeeva A."/>
            <person name="Derks M.F."/>
            <person name="Anvar Y."/>
            <person name="Smit S."/>
            <person name="Van Straalen N."/>
            <person name="Roelofs D."/>
        </authorList>
    </citation>
    <scope>NUCLEOTIDE SEQUENCE [LARGE SCALE GENOMIC DNA]</scope>
    <source>
        <strain evidence="10 11">VU population</strain>
        <tissue evidence="10">Whole body</tissue>
    </source>
</reference>
<comment type="caution">
    <text evidence="10">The sequence shown here is derived from an EMBL/GenBank/DDBJ whole genome shotgun (WGS) entry which is preliminary data.</text>
</comment>
<dbReference type="Pfam" id="PF06775">
    <property type="entry name" value="Seipin"/>
    <property type="match status" value="1"/>
</dbReference>
<feature type="compositionally biased region" description="Acidic residues" evidence="8">
    <location>
        <begin position="382"/>
        <end position="393"/>
    </location>
</feature>
<evidence type="ECO:0000313" key="11">
    <source>
        <dbReference type="Proteomes" id="UP000198287"/>
    </source>
</evidence>
<dbReference type="OrthoDB" id="3990054at2759"/>
<feature type="compositionally biased region" description="Basic and acidic residues" evidence="8">
    <location>
        <begin position="321"/>
        <end position="331"/>
    </location>
</feature>
<name>A0A226EU41_FOLCA</name>
<evidence type="ECO:0000256" key="4">
    <source>
        <dbReference type="ARBA" id="ARBA00022824"/>
    </source>
</evidence>
<proteinExistence type="predicted"/>
<evidence type="ECO:0000256" key="1">
    <source>
        <dbReference type="ARBA" id="ARBA00004477"/>
    </source>
</evidence>
<feature type="transmembrane region" description="Helical" evidence="9">
    <location>
        <begin position="33"/>
        <end position="56"/>
    </location>
</feature>
<dbReference type="GO" id="GO:0005789">
    <property type="term" value="C:endoplasmic reticulum membrane"/>
    <property type="evidence" value="ECO:0007669"/>
    <property type="project" value="UniProtKB-SubCell"/>
</dbReference>
<evidence type="ECO:0000256" key="3">
    <source>
        <dbReference type="ARBA" id="ARBA00022692"/>
    </source>
</evidence>
<organism evidence="10 11">
    <name type="scientific">Folsomia candida</name>
    <name type="common">Springtail</name>
    <dbReference type="NCBI Taxonomy" id="158441"/>
    <lineage>
        <taxon>Eukaryota</taxon>
        <taxon>Metazoa</taxon>
        <taxon>Ecdysozoa</taxon>
        <taxon>Arthropoda</taxon>
        <taxon>Hexapoda</taxon>
        <taxon>Collembola</taxon>
        <taxon>Entomobryomorpha</taxon>
        <taxon>Isotomoidea</taxon>
        <taxon>Isotomidae</taxon>
        <taxon>Proisotominae</taxon>
        <taxon>Folsomia</taxon>
    </lineage>
</organism>
<dbReference type="OMA" id="IALQLEM"/>
<feature type="region of interest" description="Disordered" evidence="8">
    <location>
        <begin position="300"/>
        <end position="427"/>
    </location>
</feature>
<dbReference type="InterPro" id="IPR009617">
    <property type="entry name" value="Seipin"/>
</dbReference>
<feature type="transmembrane region" description="Helical" evidence="9">
    <location>
        <begin position="230"/>
        <end position="253"/>
    </location>
</feature>
<evidence type="ECO:0000256" key="9">
    <source>
        <dbReference type="SAM" id="Phobius"/>
    </source>
</evidence>
<dbReference type="PANTHER" id="PTHR21212">
    <property type="entry name" value="BERNARDINELLI-SEIP CONGENITAL LIPODYSTROPHY 2 HOMOLOG BSCL2 PROTEIN"/>
    <property type="match status" value="1"/>
</dbReference>
<feature type="transmembrane region" description="Helical" evidence="9">
    <location>
        <begin position="152"/>
        <end position="171"/>
    </location>
</feature>
<keyword evidence="11" id="KW-1185">Reference proteome</keyword>
<keyword evidence="3 9" id="KW-0812">Transmembrane</keyword>
<sequence>MAGYILGRMFGVESYKDKTTALVLTAQESAYKALLVVTTFTAVLWMSIFLYASFYYSYMPAISHIRPVHLQYQSCGRSPGLCSFPSANVTLTQRQQLLMIGQPYKVVVELELPESPHNQATGMFLVCGKLKGADGYVVEESCRSAILHYKSFLHNIIATMLYTPFLLAGSAEEKQLVGVELFSGFTEHPDNPVIETYIEIQSQHVHIYQTYLKIHAHFTGLRYFMYHWPFLAASLGVSINFFFLTMIAFLSWYKLFVPKQTILHVGYDANAARSVEEKRRILAREKSIKERDELFAMQKMEQEEEDQEQFIPQPKKHQKKVKDNSDARSKMEEDELPTFPSSKPGYESSEFSKKKGDIPTRKKRERSSDEFEVLEDAKGVEDYSEEEVEAEDDKENRGEGHSKEQKKKPLKSDESSSGSGGVRKRKN</sequence>
<feature type="compositionally biased region" description="Basic and acidic residues" evidence="8">
    <location>
        <begin position="350"/>
        <end position="360"/>
    </location>
</feature>
<dbReference type="Proteomes" id="UP000198287">
    <property type="component" value="Unassembled WGS sequence"/>
</dbReference>
<keyword evidence="7 9" id="KW-0472">Membrane</keyword>
<dbReference type="PANTHER" id="PTHR21212:SF0">
    <property type="entry name" value="SEIPIN"/>
    <property type="match status" value="1"/>
</dbReference>
<evidence type="ECO:0000256" key="6">
    <source>
        <dbReference type="ARBA" id="ARBA00023098"/>
    </source>
</evidence>
<gene>
    <name evidence="10" type="ORF">Fcan01_04810</name>
</gene>
<evidence type="ECO:0000256" key="5">
    <source>
        <dbReference type="ARBA" id="ARBA00022989"/>
    </source>
</evidence>
<dbReference type="GO" id="GO:0006629">
    <property type="term" value="P:lipid metabolic process"/>
    <property type="evidence" value="ECO:0007669"/>
    <property type="project" value="UniProtKB-KW"/>
</dbReference>
<feature type="compositionally biased region" description="Basic and acidic residues" evidence="8">
    <location>
        <begin position="394"/>
        <end position="403"/>
    </location>
</feature>
<evidence type="ECO:0000313" key="10">
    <source>
        <dbReference type="EMBL" id="OXA60574.1"/>
    </source>
</evidence>
<dbReference type="EMBL" id="LNIX01000002">
    <property type="protein sequence ID" value="OXA60574.1"/>
    <property type="molecule type" value="Genomic_DNA"/>
</dbReference>
<evidence type="ECO:0000256" key="2">
    <source>
        <dbReference type="ARBA" id="ARBA00022064"/>
    </source>
</evidence>
<keyword evidence="6" id="KW-0443">Lipid metabolism</keyword>
<dbReference type="GO" id="GO:0140042">
    <property type="term" value="P:lipid droplet formation"/>
    <property type="evidence" value="ECO:0007669"/>
    <property type="project" value="UniProtKB-ARBA"/>
</dbReference>
<evidence type="ECO:0000256" key="7">
    <source>
        <dbReference type="ARBA" id="ARBA00023136"/>
    </source>
</evidence>
<dbReference type="STRING" id="158441.A0A226EU41"/>
<comment type="subcellular location">
    <subcellularLocation>
        <location evidence="1">Endoplasmic reticulum membrane</location>
        <topology evidence="1">Multi-pass membrane protein</topology>
    </subcellularLocation>
</comment>
<dbReference type="CDD" id="cd23995">
    <property type="entry name" value="Seipin_BSCL2_like"/>
    <property type="match status" value="1"/>
</dbReference>
<evidence type="ECO:0000256" key="8">
    <source>
        <dbReference type="SAM" id="MobiDB-lite"/>
    </source>
</evidence>